<keyword evidence="9" id="KW-1185">Reference proteome</keyword>
<feature type="binding site" evidence="5">
    <location>
        <position position="71"/>
    </location>
    <ligand>
        <name>GTP</name>
        <dbReference type="ChEBI" id="CHEBI:37565"/>
    </ligand>
</feature>
<feature type="non-terminal residue" evidence="8">
    <location>
        <position position="383"/>
    </location>
</feature>
<feature type="domain" description="Trehalose-6-phosphate phosphatase C-terminal" evidence="7">
    <location>
        <begin position="185"/>
        <end position="364"/>
    </location>
</feature>
<accession>A0AAN8FFP5</accession>
<dbReference type="Pfam" id="PF00025">
    <property type="entry name" value="Arf"/>
    <property type="match status" value="1"/>
</dbReference>
<dbReference type="InterPro" id="IPR049063">
    <property type="entry name" value="T6PP_C"/>
</dbReference>
<dbReference type="Gene3D" id="3.30.70.3080">
    <property type="match status" value="1"/>
</dbReference>
<evidence type="ECO:0000259" key="7">
    <source>
        <dbReference type="Pfam" id="PF21141"/>
    </source>
</evidence>
<dbReference type="GO" id="GO:0046872">
    <property type="term" value="F:metal ion binding"/>
    <property type="evidence" value="ECO:0007669"/>
    <property type="project" value="UniProtKB-KW"/>
</dbReference>
<dbReference type="SMART" id="SM00175">
    <property type="entry name" value="RAB"/>
    <property type="match status" value="1"/>
</dbReference>
<dbReference type="SMART" id="SM00178">
    <property type="entry name" value="SAR"/>
    <property type="match status" value="1"/>
</dbReference>
<dbReference type="EMBL" id="WIXE01009846">
    <property type="protein sequence ID" value="KAK5978071.1"/>
    <property type="molecule type" value="Genomic_DNA"/>
</dbReference>
<dbReference type="GO" id="GO:0005525">
    <property type="term" value="F:GTP binding"/>
    <property type="evidence" value="ECO:0007669"/>
    <property type="project" value="UniProtKB-KW"/>
</dbReference>
<dbReference type="PROSITE" id="PS51417">
    <property type="entry name" value="ARF"/>
    <property type="match status" value="1"/>
</dbReference>
<evidence type="ECO:0000313" key="9">
    <source>
        <dbReference type="Proteomes" id="UP001331761"/>
    </source>
</evidence>
<dbReference type="FunFam" id="3.40.50.300:FF:000412">
    <property type="entry name" value="ADP-ribosylation factor 1"/>
    <property type="match status" value="1"/>
</dbReference>
<comment type="caution">
    <text evidence="8">The sequence shown here is derived from an EMBL/GenBank/DDBJ whole genome shotgun (WGS) entry which is preliminary data.</text>
</comment>
<dbReference type="Gene3D" id="3.40.50.300">
    <property type="entry name" value="P-loop containing nucleotide triphosphate hydrolases"/>
    <property type="match status" value="1"/>
</dbReference>
<dbReference type="InterPro" id="IPR027417">
    <property type="entry name" value="P-loop_NTPase"/>
</dbReference>
<evidence type="ECO:0000313" key="8">
    <source>
        <dbReference type="EMBL" id="KAK5978071.1"/>
    </source>
</evidence>
<evidence type="ECO:0000256" key="2">
    <source>
        <dbReference type="ARBA" id="ARBA00022707"/>
    </source>
</evidence>
<dbReference type="SUPFAM" id="SSF52540">
    <property type="entry name" value="P-loop containing nucleoside triphosphate hydrolases"/>
    <property type="match status" value="1"/>
</dbReference>
<evidence type="ECO:0000256" key="3">
    <source>
        <dbReference type="ARBA" id="ARBA00022741"/>
    </source>
</evidence>
<dbReference type="NCBIfam" id="TIGR00231">
    <property type="entry name" value="small_GTP"/>
    <property type="match status" value="1"/>
</dbReference>
<feature type="binding site" evidence="6">
    <location>
        <position position="31"/>
    </location>
    <ligand>
        <name>Mg(2+)</name>
        <dbReference type="ChEBI" id="CHEBI:18420"/>
    </ligand>
</feature>
<dbReference type="InterPro" id="IPR006689">
    <property type="entry name" value="Small_GTPase_ARF/SAR"/>
</dbReference>
<dbReference type="AlphaFoldDB" id="A0AAN8FFP5"/>
<name>A0AAN8FFP5_TRICO</name>
<keyword evidence="6" id="KW-0479">Metal-binding</keyword>
<dbReference type="GO" id="GO:0030010">
    <property type="term" value="P:establishment of cell polarity"/>
    <property type="evidence" value="ECO:0007669"/>
    <property type="project" value="UniProtKB-ARBA"/>
</dbReference>
<evidence type="ECO:0000256" key="5">
    <source>
        <dbReference type="PIRSR" id="PIRSR606689-1"/>
    </source>
</evidence>
<reference evidence="8 9" key="1">
    <citation type="submission" date="2019-10" db="EMBL/GenBank/DDBJ databases">
        <title>Assembly and Annotation for the nematode Trichostrongylus colubriformis.</title>
        <authorList>
            <person name="Martin J."/>
        </authorList>
    </citation>
    <scope>NUCLEOTIDE SEQUENCE [LARGE SCALE GENOMIC DNA]</scope>
    <source>
        <strain evidence="8">G859</strain>
        <tissue evidence="8">Whole worm</tissue>
    </source>
</reference>
<feature type="binding site" evidence="5">
    <location>
        <begin position="24"/>
        <end position="31"/>
    </location>
    <ligand>
        <name>GTP</name>
        <dbReference type="ChEBI" id="CHEBI:37565"/>
    </ligand>
</feature>
<comment type="similarity">
    <text evidence="1">Belongs to the small GTPase superfamily. Arf family.</text>
</comment>
<dbReference type="InterPro" id="IPR005225">
    <property type="entry name" value="Small_GTP-bd"/>
</dbReference>
<dbReference type="PRINTS" id="PR00328">
    <property type="entry name" value="SAR1GTPBP"/>
</dbReference>
<dbReference type="InterPro" id="IPR044612">
    <property type="entry name" value="ARL2/3"/>
</dbReference>
<protein>
    <recommendedName>
        <fullName evidence="7">Trehalose-6-phosphate phosphatase C-terminal domain-containing protein</fullName>
    </recommendedName>
</protein>
<keyword evidence="6" id="KW-0460">Magnesium</keyword>
<evidence type="ECO:0000256" key="6">
    <source>
        <dbReference type="PIRSR" id="PIRSR606689-2"/>
    </source>
</evidence>
<evidence type="ECO:0000256" key="1">
    <source>
        <dbReference type="ARBA" id="ARBA00010290"/>
    </source>
</evidence>
<feature type="binding site" evidence="6">
    <location>
        <position position="48"/>
    </location>
    <ligand>
        <name>Mg(2+)</name>
        <dbReference type="ChEBI" id="CHEBI:18420"/>
    </ligand>
</feature>
<keyword evidence="2" id="KW-0449">Lipoprotein</keyword>
<dbReference type="GO" id="GO:0003924">
    <property type="term" value="F:GTPase activity"/>
    <property type="evidence" value="ECO:0007669"/>
    <property type="project" value="InterPro"/>
</dbReference>
<sequence>MGLLDIIKSFKSNNGREIRILLLGLDNAGKTSILKQLSAEEITNVTPTRGFNVKSVVTNGDIRLNVWDIGGQRSIRPFWSNYFENTDALIYVIDSSDRRRFDETSVELMELLDEEKLSRVPVLIFANKQDLVSSAPASEISKRLKLTEIRDRTLTSSHPVSEEKFKEEVEKAVELLYDADHLYYFFTDRDGTLKSYACSYPSSIQPAYSGVIQAQFARRCAQTCCILTTAPMMHVGVLDVSTIPPGYYYYGASAGREWFIDPANKFKDTSIPEKHLQLLDQVFQNIQQLLERQEFRVFTWVGSGLQKHYGHVTIAHQDIYGSVSNELSEELFDEIHHIVSMLDPDSNILDVKKTKLDTKVVLKVSLIENSIQSLKKIMKFVPY</sequence>
<dbReference type="PANTHER" id="PTHR45697">
    <property type="entry name" value="ADP-RIBOSYLATION FACTOR-LIKE PROTEIN 2-RELATED"/>
    <property type="match status" value="1"/>
</dbReference>
<dbReference type="Proteomes" id="UP001331761">
    <property type="component" value="Unassembled WGS sequence"/>
</dbReference>
<dbReference type="Pfam" id="PF21141">
    <property type="entry name" value="T6PP_C"/>
    <property type="match status" value="1"/>
</dbReference>
<dbReference type="SMART" id="SM00177">
    <property type="entry name" value="ARF"/>
    <property type="match status" value="1"/>
</dbReference>
<evidence type="ECO:0000256" key="4">
    <source>
        <dbReference type="ARBA" id="ARBA00023134"/>
    </source>
</evidence>
<organism evidence="8 9">
    <name type="scientific">Trichostrongylus colubriformis</name>
    <name type="common">Black scour worm</name>
    <dbReference type="NCBI Taxonomy" id="6319"/>
    <lineage>
        <taxon>Eukaryota</taxon>
        <taxon>Metazoa</taxon>
        <taxon>Ecdysozoa</taxon>
        <taxon>Nematoda</taxon>
        <taxon>Chromadorea</taxon>
        <taxon>Rhabditida</taxon>
        <taxon>Rhabditina</taxon>
        <taxon>Rhabditomorpha</taxon>
        <taxon>Strongyloidea</taxon>
        <taxon>Trichostrongylidae</taxon>
        <taxon>Trichostrongylus</taxon>
    </lineage>
</organism>
<proteinExistence type="inferred from homology"/>
<feature type="binding site" evidence="5">
    <location>
        <begin position="127"/>
        <end position="130"/>
    </location>
    <ligand>
        <name>GTP</name>
        <dbReference type="ChEBI" id="CHEBI:37565"/>
    </ligand>
</feature>
<gene>
    <name evidence="8" type="ORF">GCK32_014603</name>
</gene>
<keyword evidence="3 5" id="KW-0547">Nucleotide-binding</keyword>
<keyword evidence="4 5" id="KW-0342">GTP-binding</keyword>
<keyword evidence="2" id="KW-0519">Myristate</keyword>